<feature type="compositionally biased region" description="Pro residues" evidence="5">
    <location>
        <begin position="1"/>
        <end position="17"/>
    </location>
</feature>
<dbReference type="PRINTS" id="PR00007">
    <property type="entry name" value="COMPLEMNTC1Q"/>
</dbReference>
<dbReference type="InterPro" id="IPR008983">
    <property type="entry name" value="Tumour_necrosis_fac-like_dom"/>
</dbReference>
<keyword evidence="3" id="KW-0272">Extracellular matrix</keyword>
<sequence length="317" mass="33394">MPEPPGHPGFSPPPPPGSEDSYFPTDDDHLAAPSGGSFSLPGNMSLGCNIEVGSSQAKKRGIHLYCSLFTGDKGDPGVEGPPGEQGPQGDAGLPGPVGVRGLPGIAGSTGTPGQKGEKGDIGLQGTPGKEGQKGEEGPEGEYGQDGPCSPAIQSAFSALLDNVYPMPGSPVAFTRVLYNMQGNYNPDMGIYTAPINGTYVFSYSVVAFSRLLKVGMFLNFRPVIKSTEPTDLATASQLVVLHLSMGDRVWIQVKDTFTNGMYASSESSSSFSGFLLHPDSCDLPLFRDFTPPMEGEYRWDDEETPTTPEPTVSVPPE</sequence>
<evidence type="ECO:0000256" key="5">
    <source>
        <dbReference type="SAM" id="MobiDB-lite"/>
    </source>
</evidence>
<dbReference type="InterPro" id="IPR050392">
    <property type="entry name" value="Collagen/C1q_domain"/>
</dbReference>
<dbReference type="InterPro" id="IPR008160">
    <property type="entry name" value="Collagen"/>
</dbReference>
<name>A0A3B3SPP0_9TELE</name>
<dbReference type="Gene3D" id="2.60.120.40">
    <property type="match status" value="1"/>
</dbReference>
<feature type="region of interest" description="Disordered" evidence="5">
    <location>
        <begin position="1"/>
        <end position="42"/>
    </location>
</feature>
<dbReference type="Ensembl" id="ENSPKIT00000013144.1">
    <property type="protein sequence ID" value="ENSPKIP00000032285.1"/>
    <property type="gene ID" value="ENSPKIG00000012321.1"/>
</dbReference>
<dbReference type="Proteomes" id="UP000261540">
    <property type="component" value="Unplaced"/>
</dbReference>
<dbReference type="PROSITE" id="PS50871">
    <property type="entry name" value="C1Q"/>
    <property type="match status" value="1"/>
</dbReference>
<dbReference type="Pfam" id="PF00386">
    <property type="entry name" value="C1q"/>
    <property type="match status" value="1"/>
</dbReference>
<reference evidence="7" key="1">
    <citation type="submission" date="2025-08" db="UniProtKB">
        <authorList>
            <consortium name="Ensembl"/>
        </authorList>
    </citation>
    <scope>IDENTIFICATION</scope>
</reference>
<evidence type="ECO:0000256" key="2">
    <source>
        <dbReference type="ARBA" id="ARBA00022525"/>
    </source>
</evidence>
<evidence type="ECO:0000256" key="4">
    <source>
        <dbReference type="ARBA" id="ARBA00022729"/>
    </source>
</evidence>
<dbReference type="PANTHER" id="PTHR15427">
    <property type="entry name" value="EMILIN ELASTIN MICROFIBRIL INTERFACE-LOCATED PROTEIN ELASTIN MICROFIBRIL INTERFACER"/>
    <property type="match status" value="1"/>
</dbReference>
<keyword evidence="8" id="KW-1185">Reference proteome</keyword>
<dbReference type="SMART" id="SM00110">
    <property type="entry name" value="C1Q"/>
    <property type="match status" value="1"/>
</dbReference>
<protein>
    <recommendedName>
        <fullName evidence="6">C1q domain-containing protein</fullName>
    </recommendedName>
</protein>
<accession>A0A3B3SPP0</accession>
<proteinExistence type="predicted"/>
<organism evidence="7 8">
    <name type="scientific">Paramormyrops kingsleyae</name>
    <dbReference type="NCBI Taxonomy" id="1676925"/>
    <lineage>
        <taxon>Eukaryota</taxon>
        <taxon>Metazoa</taxon>
        <taxon>Chordata</taxon>
        <taxon>Craniata</taxon>
        <taxon>Vertebrata</taxon>
        <taxon>Euteleostomi</taxon>
        <taxon>Actinopterygii</taxon>
        <taxon>Neopterygii</taxon>
        <taxon>Teleostei</taxon>
        <taxon>Osteoglossocephala</taxon>
        <taxon>Osteoglossomorpha</taxon>
        <taxon>Osteoglossiformes</taxon>
        <taxon>Mormyridae</taxon>
        <taxon>Paramormyrops</taxon>
    </lineage>
</organism>
<dbReference type="GeneTree" id="ENSGT00940000157234"/>
<keyword evidence="4" id="KW-0732">Signal</keyword>
<feature type="region of interest" description="Disordered" evidence="5">
    <location>
        <begin position="295"/>
        <end position="317"/>
    </location>
</feature>
<dbReference type="Pfam" id="PF01391">
    <property type="entry name" value="Collagen"/>
    <property type="match status" value="1"/>
</dbReference>
<dbReference type="SUPFAM" id="SSF49842">
    <property type="entry name" value="TNF-like"/>
    <property type="match status" value="1"/>
</dbReference>
<keyword evidence="2" id="KW-0964">Secreted</keyword>
<dbReference type="AlphaFoldDB" id="A0A3B3SPP0"/>
<dbReference type="InterPro" id="IPR001073">
    <property type="entry name" value="C1q_dom"/>
</dbReference>
<evidence type="ECO:0000313" key="7">
    <source>
        <dbReference type="Ensembl" id="ENSPKIP00000032285.1"/>
    </source>
</evidence>
<comment type="subcellular location">
    <subcellularLocation>
        <location evidence="1">Secreted</location>
        <location evidence="1">Extracellular space</location>
        <location evidence="1">Extracellular matrix</location>
    </subcellularLocation>
</comment>
<feature type="domain" description="C1q" evidence="6">
    <location>
        <begin position="149"/>
        <end position="282"/>
    </location>
</feature>
<evidence type="ECO:0000259" key="6">
    <source>
        <dbReference type="PROSITE" id="PS50871"/>
    </source>
</evidence>
<dbReference type="PANTHER" id="PTHR15427:SF21">
    <property type="entry name" value="COMPLEMENT C1Q AND TUMOR NECROSIS FACTOR-RELATED PROTEIN 9A"/>
    <property type="match status" value="1"/>
</dbReference>
<feature type="region of interest" description="Disordered" evidence="5">
    <location>
        <begin position="73"/>
        <end position="146"/>
    </location>
</feature>
<evidence type="ECO:0000256" key="3">
    <source>
        <dbReference type="ARBA" id="ARBA00022530"/>
    </source>
</evidence>
<evidence type="ECO:0000313" key="8">
    <source>
        <dbReference type="Proteomes" id="UP000261540"/>
    </source>
</evidence>
<feature type="compositionally biased region" description="Low complexity" evidence="5">
    <location>
        <begin position="81"/>
        <end position="103"/>
    </location>
</feature>
<reference evidence="7" key="2">
    <citation type="submission" date="2025-09" db="UniProtKB">
        <authorList>
            <consortium name="Ensembl"/>
        </authorList>
    </citation>
    <scope>IDENTIFICATION</scope>
</reference>
<feature type="compositionally biased region" description="Low complexity" evidence="5">
    <location>
        <begin position="305"/>
        <end position="317"/>
    </location>
</feature>
<dbReference type="GO" id="GO:0005581">
    <property type="term" value="C:collagen trimer"/>
    <property type="evidence" value="ECO:0007669"/>
    <property type="project" value="UniProtKB-KW"/>
</dbReference>
<evidence type="ECO:0000256" key="1">
    <source>
        <dbReference type="ARBA" id="ARBA00004498"/>
    </source>
</evidence>